<comment type="catalytic activity">
    <reaction evidence="13 14">
        <text>indole-3-pyruvate + 2 oxidized [2Fe-2S]-[ferredoxin] + CoA = (indol-3-yl)acetyl-CoA + 2 reduced [2Fe-2S]-[ferredoxin] + CO2 + H(+)</text>
        <dbReference type="Rhea" id="RHEA:12645"/>
        <dbReference type="Rhea" id="RHEA-COMP:10000"/>
        <dbReference type="Rhea" id="RHEA-COMP:10001"/>
        <dbReference type="ChEBI" id="CHEBI:15378"/>
        <dbReference type="ChEBI" id="CHEBI:16526"/>
        <dbReference type="ChEBI" id="CHEBI:17640"/>
        <dbReference type="ChEBI" id="CHEBI:33737"/>
        <dbReference type="ChEBI" id="CHEBI:33738"/>
        <dbReference type="ChEBI" id="CHEBI:57271"/>
        <dbReference type="ChEBI" id="CHEBI:57287"/>
        <dbReference type="EC" id="1.2.7.8"/>
    </reaction>
</comment>
<dbReference type="CDD" id="cd02008">
    <property type="entry name" value="TPP_IOR_alpha"/>
    <property type="match status" value="1"/>
</dbReference>
<dbReference type="GO" id="GO:0044281">
    <property type="term" value="P:small molecule metabolic process"/>
    <property type="evidence" value="ECO:0007669"/>
    <property type="project" value="UniProtKB-ARBA"/>
</dbReference>
<dbReference type="PIRSF" id="PIRSF006439">
    <property type="entry name" value="Indolepyruvate_ferr_oxidored"/>
    <property type="match status" value="1"/>
</dbReference>
<evidence type="ECO:0000259" key="16">
    <source>
        <dbReference type="PROSITE" id="PS51379"/>
    </source>
</evidence>
<evidence type="ECO:0000256" key="2">
    <source>
        <dbReference type="ARBA" id="ARBA00011238"/>
    </source>
</evidence>
<dbReference type="PROSITE" id="PS00198">
    <property type="entry name" value="4FE4S_FER_1"/>
    <property type="match status" value="1"/>
</dbReference>
<reference evidence="17 18" key="1">
    <citation type="journal article" date="2010" name="DNA Res.">
        <title>Bacterial lifestyle in a deep-sea hydrothermal vent chimney revealed by the genome sequence of the thermophilic bacterium Deferribacter desulfuricans SSM1.</title>
        <authorList>
            <person name="Takaki Y."/>
            <person name="Shimamura S."/>
            <person name="Nakagawa S."/>
            <person name="Fukuhara Y."/>
            <person name="Horikawa H."/>
            <person name="Ankai A."/>
            <person name="Harada T."/>
            <person name="Hosoyama A."/>
            <person name="Oguchi A."/>
            <person name="Fukui S."/>
            <person name="Fujita N."/>
            <person name="Takami H."/>
            <person name="Takai K."/>
        </authorList>
    </citation>
    <scope>NUCLEOTIDE SEQUENCE [LARGE SCALE GENOMIC DNA]</scope>
    <source>
        <strain evidence="18">DSM 14783 / JCM 11476 / NBRC 101012 / SSM1</strain>
    </source>
</reference>
<dbReference type="SUPFAM" id="SSF52922">
    <property type="entry name" value="TK C-terminal domain-like"/>
    <property type="match status" value="1"/>
</dbReference>
<feature type="domain" description="4Fe-4S ferredoxin-type" evidence="16">
    <location>
        <begin position="552"/>
        <end position="581"/>
    </location>
</feature>
<keyword evidence="9 14" id="KW-0560">Oxidoreductase</keyword>
<organism evidence="17 18">
    <name type="scientific">Deferribacter desulfuricans (strain DSM 14783 / JCM 11476 / NBRC 101012 / SSM1)</name>
    <dbReference type="NCBI Taxonomy" id="639282"/>
    <lineage>
        <taxon>Bacteria</taxon>
        <taxon>Pseudomonadati</taxon>
        <taxon>Deferribacterota</taxon>
        <taxon>Deferribacteres</taxon>
        <taxon>Deferribacterales</taxon>
        <taxon>Deferribacteraceae</taxon>
        <taxon>Deferribacter</taxon>
    </lineage>
</organism>
<dbReference type="PANTHER" id="PTHR43710:SF7">
    <property type="entry name" value="INDOLEPYRUVATE OXIDOREDUCTASE SUBUNIT IORA"/>
    <property type="match status" value="1"/>
</dbReference>
<dbReference type="GO" id="GO:0051539">
    <property type="term" value="F:4 iron, 4 sulfur cluster binding"/>
    <property type="evidence" value="ECO:0007669"/>
    <property type="project" value="UniProtKB-UniRule"/>
</dbReference>
<evidence type="ECO:0000256" key="13">
    <source>
        <dbReference type="ARBA" id="ARBA00048332"/>
    </source>
</evidence>
<keyword evidence="18" id="KW-1185">Reference proteome</keyword>
<dbReference type="InterPro" id="IPR017900">
    <property type="entry name" value="4Fe4S_Fe_S_CS"/>
</dbReference>
<dbReference type="PROSITE" id="PS51379">
    <property type="entry name" value="4FE4S_FER_2"/>
    <property type="match status" value="1"/>
</dbReference>
<dbReference type="HOGENOM" id="CLU_017727_0_0_0"/>
<evidence type="ECO:0000256" key="9">
    <source>
        <dbReference type="ARBA" id="ARBA00023002"/>
    </source>
</evidence>
<feature type="binding site" evidence="15">
    <location>
        <position position="567"/>
    </location>
    <ligand>
        <name>[4Fe-4S] cluster</name>
        <dbReference type="ChEBI" id="CHEBI:49883"/>
        <label>2</label>
    </ligand>
</feature>
<dbReference type="Pfam" id="PF02775">
    <property type="entry name" value="TPP_enzyme_C"/>
    <property type="match status" value="1"/>
</dbReference>
<name>D3PDT7_DEFDS</name>
<feature type="binding site" evidence="15">
    <location>
        <position position="564"/>
    </location>
    <ligand>
        <name>[4Fe-4S] cluster</name>
        <dbReference type="ChEBI" id="CHEBI:49883"/>
        <label>2</label>
    </ligand>
</feature>
<dbReference type="InterPro" id="IPR002880">
    <property type="entry name" value="Pyrv_Fd/Flavodoxin_OxRdtase_N"/>
</dbReference>
<protein>
    <recommendedName>
        <fullName evidence="4 14">Indolepyruvate oxidoreductase subunit IorA</fullName>
        <shortName evidence="14">IOR</shortName>
        <ecNumber evidence="3 14">1.2.7.8</ecNumber>
    </recommendedName>
    <alternativeName>
        <fullName evidence="12 14">Indolepyruvate ferredoxin oxidoreductase subunit alpha</fullName>
    </alternativeName>
</protein>
<evidence type="ECO:0000256" key="1">
    <source>
        <dbReference type="ARBA" id="ARBA00002995"/>
    </source>
</evidence>
<dbReference type="RefSeq" id="WP_013008007.1">
    <property type="nucleotide sequence ID" value="NC_013939.1"/>
</dbReference>
<evidence type="ECO:0000256" key="12">
    <source>
        <dbReference type="ARBA" id="ARBA00030514"/>
    </source>
</evidence>
<evidence type="ECO:0000256" key="11">
    <source>
        <dbReference type="ARBA" id="ARBA00023014"/>
    </source>
</evidence>
<dbReference type="STRING" id="639282.DEFDS_1293"/>
<evidence type="ECO:0000256" key="6">
    <source>
        <dbReference type="ARBA" id="ARBA00022485"/>
    </source>
</evidence>
<dbReference type="SUPFAM" id="SSF54862">
    <property type="entry name" value="4Fe-4S ferredoxins"/>
    <property type="match status" value="1"/>
</dbReference>
<dbReference type="InterPro" id="IPR011766">
    <property type="entry name" value="TPP_enzyme_TPP-bd"/>
</dbReference>
<dbReference type="Gene3D" id="3.30.70.20">
    <property type="match status" value="1"/>
</dbReference>
<comment type="subunit">
    <text evidence="2">Heterodimer of the IorA and IorB subunits.</text>
</comment>
<keyword evidence="17" id="KW-0670">Pyruvate</keyword>
<evidence type="ECO:0000313" key="18">
    <source>
        <dbReference type="Proteomes" id="UP000001520"/>
    </source>
</evidence>
<dbReference type="FunFam" id="3.40.50.970:FF:000039">
    <property type="entry name" value="Indolepyruvate oxidoreductase subunit IorA"/>
    <property type="match status" value="1"/>
</dbReference>
<dbReference type="AlphaFoldDB" id="D3PDT7"/>
<keyword evidence="8 14" id="KW-0249">Electron transport</keyword>
<evidence type="ECO:0000313" key="17">
    <source>
        <dbReference type="EMBL" id="BAI80760.1"/>
    </source>
</evidence>
<sequence length="586" mass="65318">MKNFLMGNELIALAAYNAGVRSAYAYPGTPSSEILEYFSKISDEVYAQWSINEKIALELAGAEAISGKYVLCSMKQVGLNVAADPFFSIAYTGVKGALVIASADDPGPYSSQTEQDSRMYAMSAKLPVFDPINPEDAYFLTKKAVDLSHKYEIPVMIRPVMRVCHSRQSIDVDIEKNNLIISNSFEKDTARWAATPKFRKQLHSILNQKLKDISNKYYKEFKINKKSDFAVVGSGYSFAMAMDIVAEDGLNIDLYKLDLPFPLSDELIKSLLEEYEKILVIEETQPVIEMQFARRDKVFGRLNDFITNMGELTYQYLQSKLYQFLGKQNEIEEFDVNVKSAKPRLCPGCGHRPAFYAIKKVAKNRGIFPGDIGCYTLGVNLEAVDTCICMGASVTFAEGLKRANNDKVVIATIGDSTFFHTGVPALINAVANDSKIVLAILDNETTAMTGFQPVPHKHKKISIERVVKGCGVDFCKTIDPYDFDGSIRLLNEAIEYSEKNSTPAVVIFKHPCITKIKYKGKKKVVITDKCKNCKICYEKFECPAIFEDKLANAAKIDELLCVNCGVCMSVCPFDAIAYVDEVDDEV</sequence>
<keyword evidence="7 14" id="KW-0479">Metal-binding</keyword>
<dbReference type="Pfam" id="PF01855">
    <property type="entry name" value="POR_N"/>
    <property type="match status" value="1"/>
</dbReference>
<accession>D3PDT7</accession>
<evidence type="ECO:0000256" key="14">
    <source>
        <dbReference type="PIRNR" id="PIRNR006439"/>
    </source>
</evidence>
<evidence type="ECO:0000256" key="3">
    <source>
        <dbReference type="ARBA" id="ARBA00012812"/>
    </source>
</evidence>
<dbReference type="GO" id="GO:0043805">
    <property type="term" value="F:indolepyruvate ferredoxin oxidoreductase activity"/>
    <property type="evidence" value="ECO:0007669"/>
    <property type="project" value="UniProtKB-UniRule"/>
</dbReference>
<dbReference type="GO" id="GO:0030976">
    <property type="term" value="F:thiamine pyrophosphate binding"/>
    <property type="evidence" value="ECO:0007669"/>
    <property type="project" value="InterPro"/>
</dbReference>
<dbReference type="InterPro" id="IPR017896">
    <property type="entry name" value="4Fe4S_Fe-S-bd"/>
</dbReference>
<dbReference type="Pfam" id="PF00037">
    <property type="entry name" value="Fer4"/>
    <property type="match status" value="1"/>
</dbReference>
<comment type="cofactor">
    <cofactor evidence="14 15">
        <name>[4Fe-4S] cluster</name>
        <dbReference type="ChEBI" id="CHEBI:49883"/>
    </cofactor>
    <text evidence="14 15">Binds 2 [4Fe-4S] clusters. In this family the first cluster has a non-standard and varying [4Fe-4S] binding motif CX(2)CX(2)CX(4-5)CP.</text>
</comment>
<feature type="binding site" evidence="15">
    <location>
        <position position="561"/>
    </location>
    <ligand>
        <name>[4Fe-4S] cluster</name>
        <dbReference type="ChEBI" id="CHEBI:49883"/>
        <label>2</label>
    </ligand>
</feature>
<feature type="binding site" evidence="15">
    <location>
        <position position="533"/>
    </location>
    <ligand>
        <name>[4Fe-4S] cluster</name>
        <dbReference type="ChEBI" id="CHEBI:49883"/>
        <label>1</label>
    </ligand>
</feature>
<dbReference type="InterPro" id="IPR017721">
    <property type="entry name" value="IorA"/>
</dbReference>
<keyword evidence="11 14" id="KW-0411">Iron-sulfur</keyword>
<dbReference type="InterPro" id="IPR029061">
    <property type="entry name" value="THDP-binding"/>
</dbReference>
<keyword evidence="5 14" id="KW-0813">Transport</keyword>
<dbReference type="Gene3D" id="3.40.50.970">
    <property type="match status" value="2"/>
</dbReference>
<keyword evidence="10 14" id="KW-0408">Iron</keyword>
<dbReference type="EC" id="1.2.7.8" evidence="3 14"/>
<feature type="binding site" evidence="15">
    <location>
        <position position="542"/>
    </location>
    <ligand>
        <name>[4Fe-4S] cluster</name>
        <dbReference type="ChEBI" id="CHEBI:49883"/>
        <label>2</label>
    </ligand>
</feature>
<evidence type="ECO:0000256" key="15">
    <source>
        <dbReference type="PIRSR" id="PIRSR006439-50"/>
    </source>
</evidence>
<gene>
    <name evidence="17" type="ordered locus">DEFDS_1293</name>
</gene>
<dbReference type="InterPro" id="IPR009014">
    <property type="entry name" value="Transketo_C/PFOR_II"/>
</dbReference>
<feature type="binding site" evidence="15">
    <location>
        <position position="530"/>
    </location>
    <ligand>
        <name>[4Fe-4S] cluster</name>
        <dbReference type="ChEBI" id="CHEBI:49883"/>
        <label>1</label>
    </ligand>
</feature>
<comment type="function">
    <text evidence="1 14">Catalyzes the ferredoxin-dependent oxidative decarboxylation of arylpyruvates.</text>
</comment>
<dbReference type="InterPro" id="IPR045025">
    <property type="entry name" value="HACL1-like"/>
</dbReference>
<evidence type="ECO:0000256" key="5">
    <source>
        <dbReference type="ARBA" id="ARBA00022448"/>
    </source>
</evidence>
<dbReference type="eggNOG" id="COG4231">
    <property type="taxonomic scope" value="Bacteria"/>
</dbReference>
<feature type="binding site" evidence="15">
    <location>
        <position position="536"/>
    </location>
    <ligand>
        <name>[4Fe-4S] cluster</name>
        <dbReference type="ChEBI" id="CHEBI:49883"/>
        <label>1</label>
    </ligand>
</feature>
<evidence type="ECO:0000256" key="7">
    <source>
        <dbReference type="ARBA" id="ARBA00022723"/>
    </source>
</evidence>
<proteinExistence type="predicted"/>
<dbReference type="Proteomes" id="UP000001520">
    <property type="component" value="Chromosome"/>
</dbReference>
<dbReference type="KEGG" id="ddf:DEFDS_1293"/>
<evidence type="ECO:0000256" key="4">
    <source>
        <dbReference type="ARBA" id="ARBA00017710"/>
    </source>
</evidence>
<dbReference type="EMBL" id="AP011529">
    <property type="protein sequence ID" value="BAI80760.1"/>
    <property type="molecule type" value="Genomic_DNA"/>
</dbReference>
<keyword evidence="6 14" id="KW-0004">4Fe-4S</keyword>
<dbReference type="SUPFAM" id="SSF52518">
    <property type="entry name" value="Thiamin diphosphate-binding fold (THDP-binding)"/>
    <property type="match status" value="2"/>
</dbReference>
<evidence type="ECO:0000256" key="8">
    <source>
        <dbReference type="ARBA" id="ARBA00022982"/>
    </source>
</evidence>
<dbReference type="PANTHER" id="PTHR43710">
    <property type="entry name" value="2-HYDROXYACYL-COA LYASE"/>
    <property type="match status" value="1"/>
</dbReference>
<dbReference type="GO" id="GO:0046872">
    <property type="term" value="F:metal ion binding"/>
    <property type="evidence" value="ECO:0007669"/>
    <property type="project" value="UniProtKB-UniRule"/>
</dbReference>
<evidence type="ECO:0000256" key="10">
    <source>
        <dbReference type="ARBA" id="ARBA00023004"/>
    </source>
</evidence>
<dbReference type="CDD" id="cd07034">
    <property type="entry name" value="TPP_PYR_PFOR_IOR-alpha_like"/>
    <property type="match status" value="1"/>
</dbReference>
<feature type="binding site" evidence="15">
    <location>
        <position position="571"/>
    </location>
    <ligand>
        <name>[4Fe-4S] cluster</name>
        <dbReference type="ChEBI" id="CHEBI:49883"/>
        <label>1</label>
    </ligand>
</feature>